<dbReference type="EMBL" id="CP016379">
    <property type="protein sequence ID" value="AZR74636.1"/>
    <property type="molecule type" value="Genomic_DNA"/>
</dbReference>
<dbReference type="OrthoDB" id="3651437at2"/>
<accession>A0A3S9T275</accession>
<keyword evidence="2" id="KW-1185">Reference proteome</keyword>
<dbReference type="KEGG" id="aft:BBF96_15385"/>
<protein>
    <submittedName>
        <fullName evidence="1">Proline reductase cluster protein PrdD</fullName>
    </submittedName>
</protein>
<dbReference type="InterPro" id="IPR015417">
    <property type="entry name" value="Gly_reductase_pB_sua/b"/>
</dbReference>
<dbReference type="GO" id="GO:0050485">
    <property type="term" value="F:oxidoreductase activity, acting on X-H and Y-H to form an X-Y bond, with a disulfide as acceptor"/>
    <property type="evidence" value="ECO:0007669"/>
    <property type="project" value="InterPro"/>
</dbReference>
<dbReference type="AlphaFoldDB" id="A0A3S9T275"/>
<dbReference type="Proteomes" id="UP000267250">
    <property type="component" value="Chromosome"/>
</dbReference>
<dbReference type="InterPro" id="IPR031000">
    <property type="entry name" value="D_pro_red_PrdD"/>
</dbReference>
<evidence type="ECO:0000313" key="2">
    <source>
        <dbReference type="Proteomes" id="UP000267250"/>
    </source>
</evidence>
<name>A0A3S9T275_9FIRM</name>
<dbReference type="NCBIfam" id="TIGR04482">
    <property type="entry name" value="D_pro_red_PrdD"/>
    <property type="match status" value="1"/>
</dbReference>
<gene>
    <name evidence="1" type="ORF">BBF96_15385</name>
</gene>
<evidence type="ECO:0000313" key="1">
    <source>
        <dbReference type="EMBL" id="AZR74636.1"/>
    </source>
</evidence>
<dbReference type="RefSeq" id="WP_127017999.1">
    <property type="nucleotide sequence ID" value="NZ_CP016379.1"/>
</dbReference>
<reference evidence="1 2" key="1">
    <citation type="submission" date="2016-07" db="EMBL/GenBank/DDBJ databases">
        <title>Genome and transcriptome analysis of iron-reducing fermentative bacteria Anoxybacter fermentans.</title>
        <authorList>
            <person name="Zeng X."/>
            <person name="Shao Z."/>
        </authorList>
    </citation>
    <scope>NUCLEOTIDE SEQUENCE [LARGE SCALE GENOMIC DNA]</scope>
    <source>
        <strain evidence="1 2">DY22613</strain>
    </source>
</reference>
<dbReference type="Pfam" id="PF09338">
    <property type="entry name" value="Gly_reductase"/>
    <property type="match status" value="1"/>
</dbReference>
<proteinExistence type="predicted"/>
<organism evidence="1 2">
    <name type="scientific">Anoxybacter fermentans</name>
    <dbReference type="NCBI Taxonomy" id="1323375"/>
    <lineage>
        <taxon>Bacteria</taxon>
        <taxon>Bacillati</taxon>
        <taxon>Bacillota</taxon>
        <taxon>Clostridia</taxon>
        <taxon>Halanaerobiales</taxon>
        <taxon>Anoxybacter</taxon>
    </lineage>
</organism>
<sequence length="254" mass="28166">MSNEEKILRRLVIKTFHINDVRFGEKFSIDKQILTISLGMLDKIITNEELIKDIQVEIIPPGEHDRWTNSIMDIIPISTKVLGKLGEGITHTLTGVYVMLTGVDEAGNQVAEFGSSEGNLKDKLYLNRAGTPSDQDFIISFNVTLKEKAGYSRPGPAAAHRACDIFIQQIRNELKKVDGRGCTEKHVFYDKIRPGKKKVAIVKQIAGQGAMHDNLILPNEPSGFQGGRSIIDLGNVPIILTPNEYRDGALRAMT</sequence>